<gene>
    <name evidence="1" type="ORF">B9479_007791</name>
</gene>
<proteinExistence type="predicted"/>
<name>A0A5D3ALV8_9TREE</name>
<accession>A0A5D3ALV8</accession>
<evidence type="ECO:0000313" key="1">
    <source>
        <dbReference type="EMBL" id="TYJ51638.1"/>
    </source>
</evidence>
<organism evidence="1 2">
    <name type="scientific">Cryptococcus floricola</name>
    <dbReference type="NCBI Taxonomy" id="2591691"/>
    <lineage>
        <taxon>Eukaryota</taxon>
        <taxon>Fungi</taxon>
        <taxon>Dikarya</taxon>
        <taxon>Basidiomycota</taxon>
        <taxon>Agaricomycotina</taxon>
        <taxon>Tremellomycetes</taxon>
        <taxon>Tremellales</taxon>
        <taxon>Cryptococcaceae</taxon>
        <taxon>Cryptococcus</taxon>
    </lineage>
</organism>
<protein>
    <submittedName>
        <fullName evidence="1">Uncharacterized protein</fullName>
    </submittedName>
</protein>
<reference evidence="1 2" key="1">
    <citation type="submission" date="2017-05" db="EMBL/GenBank/DDBJ databases">
        <title>The Genome Sequence of Tsuchiyaea wingfieldii DSM 27421.</title>
        <authorList>
            <person name="Cuomo C."/>
            <person name="Passer A."/>
            <person name="Billmyre B."/>
            <person name="Heitman J."/>
        </authorList>
    </citation>
    <scope>NUCLEOTIDE SEQUENCE [LARGE SCALE GENOMIC DNA]</scope>
    <source>
        <strain evidence="1 2">DSM 27421</strain>
    </source>
</reference>
<sequence length="202" mass="22895">MDERLWEKVQRLWMRQKGDSAEEEAIGRLLTSLPARFRTSRRNPPTSFSPTTTSITSRVRCAKLWSDKLSSFMEVATQPERDHLVENASKIGRSWLRQIPYFEPLRLSNHEIADGLHYRLLTPSSTTCAACAQESGLGHNEVCKGRPTWAIRRHNTINRVLHSYLPRVAGAVIQHDPPTRTGQQLATCEYEEGGGVHCQTTT</sequence>
<comment type="caution">
    <text evidence="1">The sequence shown here is derived from an EMBL/GenBank/DDBJ whole genome shotgun (WGS) entry which is preliminary data.</text>
</comment>
<dbReference type="Proteomes" id="UP000322245">
    <property type="component" value="Unassembled WGS sequence"/>
</dbReference>
<keyword evidence="2" id="KW-1185">Reference proteome</keyword>
<dbReference type="EMBL" id="NIDF01000206">
    <property type="protein sequence ID" value="TYJ51638.1"/>
    <property type="molecule type" value="Genomic_DNA"/>
</dbReference>
<evidence type="ECO:0000313" key="2">
    <source>
        <dbReference type="Proteomes" id="UP000322245"/>
    </source>
</evidence>
<dbReference type="AlphaFoldDB" id="A0A5D3ALV8"/>